<comment type="similarity">
    <text evidence="1">Belongs to the small GTPase superfamily. Rab family.</text>
</comment>
<dbReference type="InterPro" id="IPR025662">
    <property type="entry name" value="Sigma_54_int_dom_ATP-bd_1"/>
</dbReference>
<dbReference type="Gene3D" id="3.40.50.300">
    <property type="entry name" value="P-loop containing nucleotide triphosphate hydrolases"/>
    <property type="match status" value="1"/>
</dbReference>
<dbReference type="EMBL" id="CP119966">
    <property type="protein sequence ID" value="WFD41134.1"/>
    <property type="molecule type" value="Genomic_DNA"/>
</dbReference>
<dbReference type="Proteomes" id="UP001217754">
    <property type="component" value="Chromosome 9"/>
</dbReference>
<dbReference type="PROSITE" id="PS51421">
    <property type="entry name" value="RAS"/>
    <property type="match status" value="1"/>
</dbReference>
<dbReference type="SMART" id="SM00175">
    <property type="entry name" value="RAB"/>
    <property type="match status" value="1"/>
</dbReference>
<keyword evidence="4" id="KW-0449">Lipoprotein</keyword>
<evidence type="ECO:0000313" key="5">
    <source>
        <dbReference type="EMBL" id="WFD41134.1"/>
    </source>
</evidence>
<dbReference type="FunFam" id="3.40.50.300:FF:001129">
    <property type="entry name" value="ras-related protein Rab-44 isoform X2"/>
    <property type="match status" value="1"/>
</dbReference>
<dbReference type="InterPro" id="IPR001806">
    <property type="entry name" value="Small_GTPase"/>
</dbReference>
<dbReference type="RefSeq" id="XP_060124031.1">
    <property type="nucleotide sequence ID" value="XM_060268048.1"/>
</dbReference>
<organism evidence="5 6">
    <name type="scientific">Malassezia japonica</name>
    <dbReference type="NCBI Taxonomy" id="223818"/>
    <lineage>
        <taxon>Eukaryota</taxon>
        <taxon>Fungi</taxon>
        <taxon>Dikarya</taxon>
        <taxon>Basidiomycota</taxon>
        <taxon>Ustilaginomycotina</taxon>
        <taxon>Malasseziomycetes</taxon>
        <taxon>Malasseziales</taxon>
        <taxon>Malasseziaceae</taxon>
        <taxon>Malassezia</taxon>
    </lineage>
</organism>
<dbReference type="InterPro" id="IPR050209">
    <property type="entry name" value="Rab_GTPases_membrane_traffic"/>
</dbReference>
<dbReference type="PROSITE" id="PS51419">
    <property type="entry name" value="RAB"/>
    <property type="match status" value="1"/>
</dbReference>
<dbReference type="GO" id="GO:0003924">
    <property type="term" value="F:GTPase activity"/>
    <property type="evidence" value="ECO:0007669"/>
    <property type="project" value="InterPro"/>
</dbReference>
<keyword evidence="6" id="KW-1185">Reference proteome</keyword>
<dbReference type="SMART" id="SM00176">
    <property type="entry name" value="RAN"/>
    <property type="match status" value="1"/>
</dbReference>
<dbReference type="InterPro" id="IPR005225">
    <property type="entry name" value="Small_GTP-bd"/>
</dbReference>
<dbReference type="AlphaFoldDB" id="A0AAF0F718"/>
<accession>A0AAF0F718</accession>
<dbReference type="NCBIfam" id="TIGR00231">
    <property type="entry name" value="small_GTP"/>
    <property type="match status" value="1"/>
</dbReference>
<dbReference type="SUPFAM" id="SSF52540">
    <property type="entry name" value="P-loop containing nucleoside triphosphate hydrolases"/>
    <property type="match status" value="1"/>
</dbReference>
<reference evidence="5" key="1">
    <citation type="submission" date="2023-03" db="EMBL/GenBank/DDBJ databases">
        <title>Mating type loci evolution in Malassezia.</title>
        <authorList>
            <person name="Coelho M.A."/>
        </authorList>
    </citation>
    <scope>NUCLEOTIDE SEQUENCE</scope>
    <source>
        <strain evidence="5">CBS 9431</strain>
    </source>
</reference>
<evidence type="ECO:0000256" key="3">
    <source>
        <dbReference type="ARBA" id="ARBA00023134"/>
    </source>
</evidence>
<name>A0AAF0F718_9BASI</name>
<evidence type="ECO:0000256" key="4">
    <source>
        <dbReference type="ARBA" id="ARBA00023288"/>
    </source>
</evidence>
<dbReference type="PANTHER" id="PTHR47979">
    <property type="entry name" value="DRAB11-RELATED"/>
    <property type="match status" value="1"/>
</dbReference>
<keyword evidence="3" id="KW-0342">GTP-binding</keyword>
<dbReference type="SMART" id="SM00173">
    <property type="entry name" value="RAS"/>
    <property type="match status" value="1"/>
</dbReference>
<evidence type="ECO:0000313" key="6">
    <source>
        <dbReference type="Proteomes" id="UP001217754"/>
    </source>
</evidence>
<sequence length="250" mass="27829">MVPGEHRAWGAYDVLLKVIVIGESGTGKSCLVHHFVENEFQSRATQTIGVAFASRILSVAGKQVKLQLWDTAGQERFRSVTRSYYRGAAVVVLVYDITQYVATLTRRSTFAQIQRWLDDARALASPHAIVVLVGNKLDREAEDREVSFLEASQWASEHRILFTETSSLNGENVQVPFVLGARAVLLAIESGRLNPERADSGIAYGEGAERQHVSESPFSFADSSLHDHRIRLAPFRLDGPRTMSRCCWQA</sequence>
<dbReference type="GO" id="GO:0005525">
    <property type="term" value="F:GTP binding"/>
    <property type="evidence" value="ECO:0007669"/>
    <property type="project" value="UniProtKB-KW"/>
</dbReference>
<gene>
    <name evidence="5" type="ORF">MJAP1_004129</name>
</gene>
<dbReference type="PRINTS" id="PR00449">
    <property type="entry name" value="RASTRNSFRMNG"/>
</dbReference>
<dbReference type="GeneID" id="85227780"/>
<evidence type="ECO:0000256" key="1">
    <source>
        <dbReference type="ARBA" id="ARBA00006270"/>
    </source>
</evidence>
<evidence type="ECO:0000256" key="2">
    <source>
        <dbReference type="ARBA" id="ARBA00022741"/>
    </source>
</evidence>
<keyword evidence="2" id="KW-0547">Nucleotide-binding</keyword>
<dbReference type="InterPro" id="IPR027417">
    <property type="entry name" value="P-loop_NTPase"/>
</dbReference>
<dbReference type="Pfam" id="PF00071">
    <property type="entry name" value="Ras"/>
    <property type="match status" value="1"/>
</dbReference>
<dbReference type="PROSITE" id="PS00675">
    <property type="entry name" value="SIGMA54_INTERACT_1"/>
    <property type="match status" value="1"/>
</dbReference>
<proteinExistence type="inferred from homology"/>
<dbReference type="SMART" id="SM00174">
    <property type="entry name" value="RHO"/>
    <property type="match status" value="1"/>
</dbReference>
<protein>
    <submittedName>
        <fullName evidence="5">Uncharacterized protein</fullName>
    </submittedName>
</protein>